<gene>
    <name evidence="2" type="ORF">FDA94_08940</name>
</gene>
<dbReference type="SUPFAM" id="SSF57850">
    <property type="entry name" value="RING/U-box"/>
    <property type="match status" value="1"/>
</dbReference>
<feature type="domain" description="UBP-type" evidence="1">
    <location>
        <begin position="2"/>
        <end position="84"/>
    </location>
</feature>
<dbReference type="Proteomes" id="UP000308705">
    <property type="component" value="Unassembled WGS sequence"/>
</dbReference>
<evidence type="ECO:0000313" key="2">
    <source>
        <dbReference type="EMBL" id="TKK89641.1"/>
    </source>
</evidence>
<comment type="caution">
    <text evidence="2">The sequence shown here is derived from an EMBL/GenBank/DDBJ whole genome shotgun (WGS) entry which is preliminary data.</text>
</comment>
<dbReference type="OrthoDB" id="120315at2"/>
<dbReference type="InterPro" id="IPR013083">
    <property type="entry name" value="Znf_RING/FYVE/PHD"/>
</dbReference>
<protein>
    <submittedName>
        <fullName evidence="2">UBP-type zinc finger domain-containing protein</fullName>
    </submittedName>
</protein>
<dbReference type="Pfam" id="PF02148">
    <property type="entry name" value="zf-UBP"/>
    <property type="match status" value="1"/>
</dbReference>
<proteinExistence type="predicted"/>
<reference evidence="2 3" key="1">
    <citation type="submission" date="2019-04" db="EMBL/GenBank/DDBJ databases">
        <title>Herbidospora sp. NEAU-GS14.nov., a novel actinomycete isolated from soil.</title>
        <authorList>
            <person name="Han L."/>
        </authorList>
    </citation>
    <scope>NUCLEOTIDE SEQUENCE [LARGE SCALE GENOMIC DNA]</scope>
    <source>
        <strain evidence="2 3">NEAU-GS14</strain>
    </source>
</reference>
<dbReference type="SMART" id="SM00290">
    <property type="entry name" value="ZnF_UBP"/>
    <property type="match status" value="1"/>
</dbReference>
<dbReference type="InterPro" id="IPR001607">
    <property type="entry name" value="Znf_UBP"/>
</dbReference>
<organism evidence="2 3">
    <name type="scientific">Herbidospora galbida</name>
    <dbReference type="NCBI Taxonomy" id="2575442"/>
    <lineage>
        <taxon>Bacteria</taxon>
        <taxon>Bacillati</taxon>
        <taxon>Actinomycetota</taxon>
        <taxon>Actinomycetes</taxon>
        <taxon>Streptosporangiales</taxon>
        <taxon>Streptosporangiaceae</taxon>
        <taxon>Herbidospora</taxon>
    </lineage>
</organism>
<dbReference type="Gene3D" id="3.30.40.10">
    <property type="entry name" value="Zinc/RING finger domain, C3HC4 (zinc finger)"/>
    <property type="match status" value="1"/>
</dbReference>
<dbReference type="GO" id="GO:0008270">
    <property type="term" value="F:zinc ion binding"/>
    <property type="evidence" value="ECO:0007669"/>
    <property type="project" value="InterPro"/>
</dbReference>
<accession>A0A4U3MJT2</accession>
<evidence type="ECO:0000259" key="1">
    <source>
        <dbReference type="PROSITE" id="PS50271"/>
    </source>
</evidence>
<name>A0A4U3MJT2_9ACTN</name>
<evidence type="ECO:0000313" key="3">
    <source>
        <dbReference type="Proteomes" id="UP000308705"/>
    </source>
</evidence>
<dbReference type="AlphaFoldDB" id="A0A4U3MJT2"/>
<dbReference type="PROSITE" id="PS50271">
    <property type="entry name" value="ZF_UBP"/>
    <property type="match status" value="1"/>
</dbReference>
<dbReference type="EMBL" id="SZQA01000006">
    <property type="protein sequence ID" value="TKK89641.1"/>
    <property type="molecule type" value="Genomic_DNA"/>
</dbReference>
<keyword evidence="3" id="KW-1185">Reference proteome</keyword>
<sequence>MPRCAHVDGLPAAQPEPPICEECLALGRPWGRLLVCLTCGWVACSDDAQGGHARAHYQETDHPVAGDLEPGSTWRWCFVHRRTV</sequence>